<evidence type="ECO:0000256" key="4">
    <source>
        <dbReference type="ARBA" id="ARBA00022989"/>
    </source>
</evidence>
<comment type="caution">
    <text evidence="7">The sequence shown here is derived from an EMBL/GenBank/DDBJ whole genome shotgun (WGS) entry which is preliminary data.</text>
</comment>
<dbReference type="RefSeq" id="WP_066736754.1">
    <property type="nucleotide sequence ID" value="NZ_JAJCIQ010000002.1"/>
</dbReference>
<evidence type="ECO:0000256" key="1">
    <source>
        <dbReference type="ARBA" id="ARBA00004141"/>
    </source>
</evidence>
<dbReference type="Proteomes" id="UP001299546">
    <property type="component" value="Unassembled WGS sequence"/>
</dbReference>
<dbReference type="EMBL" id="JAJCIS010000002">
    <property type="protein sequence ID" value="MCB7386531.1"/>
    <property type="molecule type" value="Genomic_DNA"/>
</dbReference>
<keyword evidence="5 6" id="KW-0472">Membrane</keyword>
<proteinExistence type="predicted"/>
<feature type="transmembrane region" description="Helical" evidence="6">
    <location>
        <begin position="91"/>
        <end position="115"/>
    </location>
</feature>
<dbReference type="InterPro" id="IPR037272">
    <property type="entry name" value="SNS_sf"/>
</dbReference>
<organism evidence="7 8">
    <name type="scientific">Bariatricus massiliensis</name>
    <dbReference type="NCBI Taxonomy" id="1745713"/>
    <lineage>
        <taxon>Bacteria</taxon>
        <taxon>Bacillati</taxon>
        <taxon>Bacillota</taxon>
        <taxon>Clostridia</taxon>
        <taxon>Lachnospirales</taxon>
        <taxon>Lachnospiraceae</taxon>
        <taxon>Bariatricus</taxon>
    </lineage>
</organism>
<evidence type="ECO:0000256" key="3">
    <source>
        <dbReference type="ARBA" id="ARBA00022692"/>
    </source>
</evidence>
<feature type="transmembrane region" description="Helical" evidence="6">
    <location>
        <begin position="304"/>
        <end position="325"/>
    </location>
</feature>
<feature type="transmembrane region" description="Helical" evidence="6">
    <location>
        <begin position="252"/>
        <end position="275"/>
    </location>
</feature>
<feature type="transmembrane region" description="Helical" evidence="6">
    <location>
        <begin position="46"/>
        <end position="64"/>
    </location>
</feature>
<comment type="subcellular location">
    <subcellularLocation>
        <location evidence="1">Membrane</location>
        <topology evidence="1">Multi-pass membrane protein</topology>
    </subcellularLocation>
</comment>
<keyword evidence="3 6" id="KW-0812">Transmembrane</keyword>
<evidence type="ECO:0000256" key="5">
    <source>
        <dbReference type="ARBA" id="ARBA00023136"/>
    </source>
</evidence>
<feature type="transmembrane region" description="Helical" evidence="6">
    <location>
        <begin position="432"/>
        <end position="456"/>
    </location>
</feature>
<keyword evidence="8" id="KW-1185">Reference proteome</keyword>
<dbReference type="CDD" id="cd10336">
    <property type="entry name" value="SLC6sbd_Tyt1-Like"/>
    <property type="match status" value="1"/>
</dbReference>
<dbReference type="InterPro" id="IPR000175">
    <property type="entry name" value="Na/ntran_symport"/>
</dbReference>
<protein>
    <submittedName>
        <fullName evidence="7">Sodium-dependent transporter</fullName>
    </submittedName>
</protein>
<dbReference type="InterPro" id="IPR047218">
    <property type="entry name" value="YocR/YhdH-like"/>
</dbReference>
<feature type="transmembrane region" description="Helical" evidence="6">
    <location>
        <begin position="346"/>
        <end position="365"/>
    </location>
</feature>
<dbReference type="PRINTS" id="PR00176">
    <property type="entry name" value="NANEUSMPORT"/>
</dbReference>
<dbReference type="Pfam" id="PF00209">
    <property type="entry name" value="SNF"/>
    <property type="match status" value="2"/>
</dbReference>
<evidence type="ECO:0000313" key="8">
    <source>
        <dbReference type="Proteomes" id="UP001299546"/>
    </source>
</evidence>
<reference evidence="7 8" key="1">
    <citation type="submission" date="2021-10" db="EMBL/GenBank/DDBJ databases">
        <title>Collection of gut derived symbiotic bacterial strains cultured from healthy donors.</title>
        <authorList>
            <person name="Lin H."/>
            <person name="Littmann E."/>
            <person name="Kohout C."/>
            <person name="Pamer E.G."/>
        </authorList>
    </citation>
    <scope>NUCLEOTIDE SEQUENCE [LARGE SCALE GENOMIC DNA]</scope>
    <source>
        <strain evidence="7 8">DFI.1.165</strain>
    </source>
</reference>
<dbReference type="SUPFAM" id="SSF161070">
    <property type="entry name" value="SNF-like"/>
    <property type="match status" value="1"/>
</dbReference>
<dbReference type="NCBIfam" id="NF037979">
    <property type="entry name" value="Na_transp"/>
    <property type="match status" value="1"/>
</dbReference>
<name>A0ABS8DDN4_9FIRM</name>
<keyword evidence="4 6" id="KW-1133">Transmembrane helix</keyword>
<feature type="transmembrane region" description="Helical" evidence="6">
    <location>
        <begin position="390"/>
        <end position="411"/>
    </location>
</feature>
<dbReference type="PANTHER" id="PTHR42948">
    <property type="entry name" value="TRANSPORTER"/>
    <property type="match status" value="1"/>
</dbReference>
<feature type="transmembrane region" description="Helical" evidence="6">
    <location>
        <begin position="146"/>
        <end position="167"/>
    </location>
</feature>
<feature type="transmembrane region" description="Helical" evidence="6">
    <location>
        <begin position="174"/>
        <end position="193"/>
    </location>
</feature>
<evidence type="ECO:0000313" key="7">
    <source>
        <dbReference type="EMBL" id="MCB7386531.1"/>
    </source>
</evidence>
<evidence type="ECO:0000256" key="6">
    <source>
        <dbReference type="SAM" id="Phobius"/>
    </source>
</evidence>
<sequence length="457" mass="50142">MSNNNQGNGTAQWNSRFGYIMVAAGAAIGLGNIWKFPYLAYRGGGGIFLIVYIIIIAIMAHPMVEMETAIGRHSKSDTVTAFEKINKKWGFVGWMANLCTLMINMYYVVVGGWVLKYAFTYIVSGDFGEDKGAFFTDFTGSTVEPIVWTVLLLAFVSILLLFGITNIVEKVTKVMMPLLFVFLIVCGIWALTIDPKAIEGLKYYLIPDFSKMNVKVFADAATQVLFSVGIGWGIFTTLGANIPDKNNLKSDAILVSVCDTAAAVLAGFVIIPSAFAGGFDVQKGPSLVFEVMTNIFSGLPGGRIIGSVFFLALSFAVISSLFSFFEITMRTFEIKLNMGRKKAVGVVSGIILAGNVLVSLGFGIMKNFKLPWPYFTGVEYYGLYDWFDCFTGYVLLPAGCLLTCIFVWKVWGFKAYEKELTSNGRDGKLSSFSKALTMVVVPAFMIIILLNVFGFIQ</sequence>
<gene>
    <name evidence="7" type="ORF">LIZ65_04455</name>
</gene>
<dbReference type="PROSITE" id="PS50267">
    <property type="entry name" value="NA_NEUROTRAN_SYMP_3"/>
    <property type="match status" value="1"/>
</dbReference>
<accession>A0ABS8DDN4</accession>
<feature type="transmembrane region" description="Helical" evidence="6">
    <location>
        <begin position="17"/>
        <end position="34"/>
    </location>
</feature>
<dbReference type="PANTHER" id="PTHR42948:SF1">
    <property type="entry name" value="TRANSPORTER"/>
    <property type="match status" value="1"/>
</dbReference>
<feature type="transmembrane region" description="Helical" evidence="6">
    <location>
        <begin position="220"/>
        <end position="240"/>
    </location>
</feature>
<evidence type="ECO:0000256" key="2">
    <source>
        <dbReference type="ARBA" id="ARBA00022448"/>
    </source>
</evidence>
<keyword evidence="2" id="KW-0813">Transport</keyword>